<dbReference type="GO" id="GO:0004660">
    <property type="term" value="F:protein farnesyltransferase activity"/>
    <property type="evidence" value="ECO:0007669"/>
    <property type="project" value="UniProtKB-EC"/>
</dbReference>
<keyword evidence="15" id="KW-1185">Reference proteome</keyword>
<keyword evidence="8" id="KW-0460">Magnesium</keyword>
<dbReference type="PANTHER" id="PTHR11129">
    <property type="entry name" value="PROTEIN FARNESYLTRANSFERASE ALPHA SUBUNIT/RAB GERANYLGERANYL TRANSFERASE ALPHA SUBUNIT"/>
    <property type="match status" value="1"/>
</dbReference>
<protein>
    <recommendedName>
        <fullName evidence="9">Protein farnesyltransferase/geranylgeranyltransferase type-1 subunit alpha</fullName>
        <ecNumber evidence="4">2.5.1.58</ecNumber>
        <ecNumber evidence="3">2.5.1.59</ecNumber>
    </recommendedName>
    <alternativeName>
        <fullName evidence="12">CAAX farnesyltransferase subunit alpha</fullName>
    </alternativeName>
    <alternativeName>
        <fullName evidence="11">FTase-alpha</fullName>
    </alternativeName>
    <alternativeName>
        <fullName evidence="10">Ras proteins prenyltransferase subunit alpha</fullName>
    </alternativeName>
    <alternativeName>
        <fullName evidence="13">Type I protein geranyl-geranyltransferase subunit alpha</fullName>
    </alternativeName>
</protein>
<evidence type="ECO:0000313" key="14">
    <source>
        <dbReference type="EMBL" id="PSN65360.1"/>
    </source>
</evidence>
<evidence type="ECO:0000256" key="3">
    <source>
        <dbReference type="ARBA" id="ARBA00012700"/>
    </source>
</evidence>
<evidence type="ECO:0000256" key="1">
    <source>
        <dbReference type="ARBA" id="ARBA00001946"/>
    </source>
</evidence>
<accession>A0A2T2NIY3</accession>
<comment type="similarity">
    <text evidence="2">Belongs to the protein prenyltransferase subunit alpha family.</text>
</comment>
<dbReference type="PANTHER" id="PTHR11129:SF1">
    <property type="entry name" value="PROTEIN FARNESYLTRANSFERASE_GERANYLGERANYLTRANSFERASE TYPE-1 SUBUNIT ALPHA"/>
    <property type="match status" value="1"/>
</dbReference>
<keyword evidence="6 14" id="KW-0808">Transferase</keyword>
<dbReference type="Gene3D" id="1.25.40.120">
    <property type="entry name" value="Protein prenylyltransferase"/>
    <property type="match status" value="1"/>
</dbReference>
<dbReference type="GO" id="GO:0004662">
    <property type="term" value="F:CAAX-protein geranylgeranyltransferase activity"/>
    <property type="evidence" value="ECO:0007669"/>
    <property type="project" value="UniProtKB-EC"/>
</dbReference>
<evidence type="ECO:0000256" key="5">
    <source>
        <dbReference type="ARBA" id="ARBA00022602"/>
    </source>
</evidence>
<evidence type="ECO:0000256" key="8">
    <source>
        <dbReference type="ARBA" id="ARBA00022842"/>
    </source>
</evidence>
<evidence type="ECO:0000256" key="11">
    <source>
        <dbReference type="ARBA" id="ARBA00042436"/>
    </source>
</evidence>
<evidence type="ECO:0000256" key="4">
    <source>
        <dbReference type="ARBA" id="ARBA00012702"/>
    </source>
</evidence>
<dbReference type="GO" id="GO:0005965">
    <property type="term" value="C:protein farnesyltransferase complex"/>
    <property type="evidence" value="ECO:0007669"/>
    <property type="project" value="TreeGrafter"/>
</dbReference>
<dbReference type="GO" id="GO:0005953">
    <property type="term" value="C:CAAX-protein geranylgeranyltransferase complex"/>
    <property type="evidence" value="ECO:0007669"/>
    <property type="project" value="TreeGrafter"/>
</dbReference>
<dbReference type="Pfam" id="PF01239">
    <property type="entry name" value="PPTA"/>
    <property type="match status" value="4"/>
</dbReference>
<reference evidence="14 15" key="1">
    <citation type="journal article" date="2018" name="Front. Microbiol.">
        <title>Genome-Wide Analysis of Corynespora cassiicola Leaf Fall Disease Putative Effectors.</title>
        <authorList>
            <person name="Lopez D."/>
            <person name="Ribeiro S."/>
            <person name="Label P."/>
            <person name="Fumanal B."/>
            <person name="Venisse J.S."/>
            <person name="Kohler A."/>
            <person name="de Oliveira R.R."/>
            <person name="Labutti K."/>
            <person name="Lipzen A."/>
            <person name="Lail K."/>
            <person name="Bauer D."/>
            <person name="Ohm R.A."/>
            <person name="Barry K.W."/>
            <person name="Spatafora J."/>
            <person name="Grigoriev I.V."/>
            <person name="Martin F.M."/>
            <person name="Pujade-Renaud V."/>
        </authorList>
    </citation>
    <scope>NUCLEOTIDE SEQUENCE [LARGE SCALE GENOMIC DNA]</scope>
    <source>
        <strain evidence="14 15">Philippines</strain>
    </source>
</reference>
<evidence type="ECO:0000256" key="7">
    <source>
        <dbReference type="ARBA" id="ARBA00022737"/>
    </source>
</evidence>
<evidence type="ECO:0000256" key="2">
    <source>
        <dbReference type="ARBA" id="ARBA00006734"/>
    </source>
</evidence>
<evidence type="ECO:0000256" key="9">
    <source>
        <dbReference type="ARBA" id="ARBA00040965"/>
    </source>
</evidence>
<dbReference type="STRING" id="1448308.A0A2T2NIY3"/>
<evidence type="ECO:0000256" key="6">
    <source>
        <dbReference type="ARBA" id="ARBA00022679"/>
    </source>
</evidence>
<sequence>MAKNEFSERVLDLTDHIISMNPAHYTVWLVPRATPLHTSVHATHLNTQTDTSNPLRLYRAKTIRETKSSLQDEIAWLNPTALRHLKNYQIWHHRQTIIEQVGSPDGEPDFINTMLEQDSKNYHVWSYRQWLVKRFKLFDDPGELEWTEGMIEVDVRNNSAWNHRWFLVVGGRDGTALSEDVVKREMGYAKRAIRRAPQNQSPWNYLRGIVRHAKLPLASLRDFANEFADLQRPDDIYSSHALDLLADVYAEEGNSREQAIKALDLLADKYDPIRAQYWNYRKEQLGQAEGATAAA</sequence>
<evidence type="ECO:0000256" key="12">
    <source>
        <dbReference type="ARBA" id="ARBA00043086"/>
    </source>
</evidence>
<organism evidence="14 15">
    <name type="scientific">Corynespora cassiicola Philippines</name>
    <dbReference type="NCBI Taxonomy" id="1448308"/>
    <lineage>
        <taxon>Eukaryota</taxon>
        <taxon>Fungi</taxon>
        <taxon>Dikarya</taxon>
        <taxon>Ascomycota</taxon>
        <taxon>Pezizomycotina</taxon>
        <taxon>Dothideomycetes</taxon>
        <taxon>Pleosporomycetidae</taxon>
        <taxon>Pleosporales</taxon>
        <taxon>Corynesporascaceae</taxon>
        <taxon>Corynespora</taxon>
    </lineage>
</organism>
<keyword evidence="7" id="KW-0677">Repeat</keyword>
<dbReference type="PROSITE" id="PS51147">
    <property type="entry name" value="PFTA"/>
    <property type="match status" value="3"/>
</dbReference>
<dbReference type="EC" id="2.5.1.59" evidence="3"/>
<dbReference type="EMBL" id="KZ678137">
    <property type="protein sequence ID" value="PSN65360.1"/>
    <property type="molecule type" value="Genomic_DNA"/>
</dbReference>
<keyword evidence="5" id="KW-0637">Prenyltransferase</keyword>
<evidence type="ECO:0000256" key="13">
    <source>
        <dbReference type="ARBA" id="ARBA00043219"/>
    </source>
</evidence>
<comment type="cofactor">
    <cofactor evidence="1">
        <name>Mg(2+)</name>
        <dbReference type="ChEBI" id="CHEBI:18420"/>
    </cofactor>
</comment>
<name>A0A2T2NIY3_CORCC</name>
<dbReference type="Proteomes" id="UP000240883">
    <property type="component" value="Unassembled WGS sequence"/>
</dbReference>
<evidence type="ECO:0000313" key="15">
    <source>
        <dbReference type="Proteomes" id="UP000240883"/>
    </source>
</evidence>
<dbReference type="AlphaFoldDB" id="A0A2T2NIY3"/>
<dbReference type="InterPro" id="IPR002088">
    <property type="entry name" value="Prenyl_trans_a"/>
</dbReference>
<dbReference type="SUPFAM" id="SSF48439">
    <property type="entry name" value="Protein prenylyltransferase"/>
    <property type="match status" value="1"/>
</dbReference>
<evidence type="ECO:0000256" key="10">
    <source>
        <dbReference type="ARBA" id="ARBA00041392"/>
    </source>
</evidence>
<dbReference type="OrthoDB" id="272289at2759"/>
<dbReference type="EC" id="2.5.1.58" evidence="4"/>
<gene>
    <name evidence="14" type="ORF">BS50DRAFT_575395</name>
</gene>
<proteinExistence type="inferred from homology"/>